<dbReference type="AlphaFoldDB" id="A0A2S4JH65"/>
<name>A0A2S4JH65_9SPIO</name>
<accession>A0A2S4JH65</accession>
<keyword evidence="2" id="KW-1185">Reference proteome</keyword>
<evidence type="ECO:0000313" key="1">
    <source>
        <dbReference type="EMBL" id="POQ98819.1"/>
    </source>
</evidence>
<proteinExistence type="predicted"/>
<protein>
    <submittedName>
        <fullName evidence="1">Uncharacterized protein</fullName>
    </submittedName>
</protein>
<comment type="caution">
    <text evidence="1">The sequence shown here is derived from an EMBL/GenBank/DDBJ whole genome shotgun (WGS) entry which is preliminary data.</text>
</comment>
<dbReference type="EMBL" id="LPWH01000117">
    <property type="protein sequence ID" value="POQ98819.1"/>
    <property type="molecule type" value="Genomic_DNA"/>
</dbReference>
<evidence type="ECO:0000313" key="2">
    <source>
        <dbReference type="Proteomes" id="UP000237350"/>
    </source>
</evidence>
<organism evidence="1 2">
    <name type="scientific">Alkalispirochaeta sphaeroplastigenens</name>
    <dbReference type="NCBI Taxonomy" id="1187066"/>
    <lineage>
        <taxon>Bacteria</taxon>
        <taxon>Pseudomonadati</taxon>
        <taxon>Spirochaetota</taxon>
        <taxon>Spirochaetia</taxon>
        <taxon>Spirochaetales</taxon>
        <taxon>Spirochaetaceae</taxon>
        <taxon>Alkalispirochaeta</taxon>
    </lineage>
</organism>
<dbReference type="Proteomes" id="UP000237350">
    <property type="component" value="Unassembled WGS sequence"/>
</dbReference>
<reference evidence="2" key="1">
    <citation type="submission" date="2015-12" db="EMBL/GenBank/DDBJ databases">
        <authorList>
            <person name="Lodha T.D."/>
            <person name="Chintalapati S."/>
            <person name="Chintalapati V.R."/>
            <person name="Sravanthi T."/>
        </authorList>
    </citation>
    <scope>NUCLEOTIDE SEQUENCE [LARGE SCALE GENOMIC DNA]</scope>
    <source>
        <strain evidence="2">JC133</strain>
    </source>
</reference>
<gene>
    <name evidence="1" type="ORF">AU468_12330</name>
</gene>
<sequence>MTALAVILAAGCQWETPEELRLRGTPSVAIPAGEVTFDLDEVFEEILDEIVEAFRDDALGDDFTAGEVERGDPFTLFAELGIDVEFPEEKLPEKPDWFPDDADMEIEVGFADSVDDIDLSDLLGPLSEDLELVTVGGTLKVTFGGIPSEPIRARVRASWNDGKEGSKSGDIYLLGTSDSFAKFTPDDAQHDLENLTEFFNAQPSDGKIRYEFLANLADTGTVTELGLRMEVPLEVQASKTTLLALSDDDDDDGEEKDNYLVMDEDIFGRDPDDPDEDLDDLLEAIRGSSASITMVVVNEMLTATLGMTDSKDSEESKRAPDTWIFSQRLEAKEDQQDFEFEITPEDLNRMIDGKDDSRQFIPEFVILLDGGDTVSIRRGAEFKVARGVLRADVKFDQTFEF</sequence>